<feature type="transmembrane region" description="Helical" evidence="7">
    <location>
        <begin position="85"/>
        <end position="102"/>
    </location>
</feature>
<name>A0A7C4KZW9_9CHLR</name>
<dbReference type="PANTHER" id="PTHR30589">
    <property type="entry name" value="PROLIPOPROTEIN DIACYLGLYCERYL TRANSFERASE"/>
    <property type="match status" value="1"/>
</dbReference>
<proteinExistence type="inferred from homology"/>
<evidence type="ECO:0000256" key="6">
    <source>
        <dbReference type="ARBA" id="ARBA00023136"/>
    </source>
</evidence>
<evidence type="ECO:0000256" key="5">
    <source>
        <dbReference type="ARBA" id="ARBA00022989"/>
    </source>
</evidence>
<dbReference type="EMBL" id="DSXR01000013">
    <property type="protein sequence ID" value="HGS86123.1"/>
    <property type="molecule type" value="Genomic_DNA"/>
</dbReference>
<evidence type="ECO:0000313" key="8">
    <source>
        <dbReference type="EMBL" id="HGS86123.1"/>
    </source>
</evidence>
<evidence type="ECO:0000256" key="7">
    <source>
        <dbReference type="SAM" id="Phobius"/>
    </source>
</evidence>
<evidence type="ECO:0000256" key="3">
    <source>
        <dbReference type="ARBA" id="ARBA00022679"/>
    </source>
</evidence>
<keyword evidence="6 7" id="KW-0472">Membrane</keyword>
<dbReference type="GO" id="GO:0005886">
    <property type="term" value="C:plasma membrane"/>
    <property type="evidence" value="ECO:0007669"/>
    <property type="project" value="InterPro"/>
</dbReference>
<feature type="transmembrane region" description="Helical" evidence="7">
    <location>
        <begin position="47"/>
        <end position="65"/>
    </location>
</feature>
<feature type="transmembrane region" description="Helical" evidence="7">
    <location>
        <begin position="212"/>
        <end position="235"/>
    </location>
</feature>
<sequence length="248" mass="27125">MLPVLNVGPFAIQLPGLILLAGIWFGLNRSESFARRRGLDVEQINALILYSLLGGLVGARLGYIAQNLAAFSQKPLDALALSPQMLDGASGLVAMLLIGLIYGQRKHLHLWQTLDALTPALGVLMMSVALMNLASGSGFGIPARLPWSIYLFDEYRHPTQLYDFGMAVVIWRIVESRPGDFSLPDGKRFLMFVSLSAFARIAVDVFRSDRALIGLGGVGIEQLTAWFILVAAVWLMQRKKTIQTGGKI</sequence>
<dbReference type="AlphaFoldDB" id="A0A7C4KZW9"/>
<gene>
    <name evidence="8" type="ORF">ENT17_00715</name>
</gene>
<comment type="similarity">
    <text evidence="1">Belongs to the Lgt family.</text>
</comment>
<evidence type="ECO:0000256" key="4">
    <source>
        <dbReference type="ARBA" id="ARBA00022692"/>
    </source>
</evidence>
<keyword evidence="5 7" id="KW-1133">Transmembrane helix</keyword>
<dbReference type="GO" id="GO:0008961">
    <property type="term" value="F:phosphatidylglycerol-prolipoprotein diacylglyceryl transferase activity"/>
    <property type="evidence" value="ECO:0007669"/>
    <property type="project" value="InterPro"/>
</dbReference>
<dbReference type="GO" id="GO:0042158">
    <property type="term" value="P:lipoprotein biosynthetic process"/>
    <property type="evidence" value="ECO:0007669"/>
    <property type="project" value="InterPro"/>
</dbReference>
<keyword evidence="2" id="KW-1003">Cell membrane</keyword>
<keyword evidence="4 7" id="KW-0812">Transmembrane</keyword>
<protein>
    <recommendedName>
        <fullName evidence="9">Diacylglyceryl transferase</fullName>
    </recommendedName>
</protein>
<feature type="transmembrane region" description="Helical" evidence="7">
    <location>
        <begin position="6"/>
        <end position="27"/>
    </location>
</feature>
<reference evidence="8" key="1">
    <citation type="journal article" date="2020" name="mSystems">
        <title>Genome- and Community-Level Interaction Insights into Carbon Utilization and Element Cycling Functions of Hydrothermarchaeota in Hydrothermal Sediment.</title>
        <authorList>
            <person name="Zhou Z."/>
            <person name="Liu Y."/>
            <person name="Xu W."/>
            <person name="Pan J."/>
            <person name="Luo Z.H."/>
            <person name="Li M."/>
        </authorList>
    </citation>
    <scope>NUCLEOTIDE SEQUENCE [LARGE SCALE GENOMIC DNA]</scope>
    <source>
        <strain evidence="8">SpSt-556</strain>
    </source>
</reference>
<keyword evidence="3" id="KW-0808">Transferase</keyword>
<comment type="caution">
    <text evidence="8">The sequence shown here is derived from an EMBL/GenBank/DDBJ whole genome shotgun (WGS) entry which is preliminary data.</text>
</comment>
<dbReference type="InterPro" id="IPR001640">
    <property type="entry name" value="Lgt"/>
</dbReference>
<feature type="transmembrane region" description="Helical" evidence="7">
    <location>
        <begin position="114"/>
        <end position="135"/>
    </location>
</feature>
<evidence type="ECO:0000256" key="2">
    <source>
        <dbReference type="ARBA" id="ARBA00022475"/>
    </source>
</evidence>
<evidence type="ECO:0008006" key="9">
    <source>
        <dbReference type="Google" id="ProtNLM"/>
    </source>
</evidence>
<accession>A0A7C4KZW9</accession>
<organism evidence="8">
    <name type="scientific">Bellilinea caldifistulae</name>
    <dbReference type="NCBI Taxonomy" id="360411"/>
    <lineage>
        <taxon>Bacteria</taxon>
        <taxon>Bacillati</taxon>
        <taxon>Chloroflexota</taxon>
        <taxon>Anaerolineae</taxon>
        <taxon>Anaerolineales</taxon>
        <taxon>Anaerolineaceae</taxon>
        <taxon>Bellilinea</taxon>
    </lineage>
</organism>
<dbReference type="Pfam" id="PF01790">
    <property type="entry name" value="LGT"/>
    <property type="match status" value="1"/>
</dbReference>
<evidence type="ECO:0000256" key="1">
    <source>
        <dbReference type="ARBA" id="ARBA00007150"/>
    </source>
</evidence>
<dbReference type="PANTHER" id="PTHR30589:SF0">
    <property type="entry name" value="PHOSPHATIDYLGLYCEROL--PROLIPOPROTEIN DIACYLGLYCERYL TRANSFERASE"/>
    <property type="match status" value="1"/>
</dbReference>